<protein>
    <recommendedName>
        <fullName evidence="10">Hexosyltransferase</fullName>
        <ecNumber evidence="10">2.4.1.-</ecNumber>
    </recommendedName>
</protein>
<dbReference type="Gene3D" id="3.90.550.50">
    <property type="match status" value="1"/>
</dbReference>
<dbReference type="GO" id="GO:0000139">
    <property type="term" value="C:Golgi membrane"/>
    <property type="evidence" value="ECO:0007669"/>
    <property type="project" value="UniProtKB-SubCell"/>
</dbReference>
<evidence type="ECO:0000256" key="6">
    <source>
        <dbReference type="ARBA" id="ARBA00022968"/>
    </source>
</evidence>
<keyword evidence="3 10" id="KW-0328">Glycosyltransferase</keyword>
<dbReference type="PANTHER" id="PTHR11214">
    <property type="entry name" value="BETA-1,3-N-ACETYLGLUCOSAMINYLTRANSFERASE"/>
    <property type="match status" value="1"/>
</dbReference>
<comment type="caution">
    <text evidence="11">The sequence shown here is derived from an EMBL/GenBank/DDBJ whole genome shotgun (WGS) entry which is preliminary data.</text>
</comment>
<evidence type="ECO:0000256" key="4">
    <source>
        <dbReference type="ARBA" id="ARBA00022679"/>
    </source>
</evidence>
<evidence type="ECO:0000256" key="8">
    <source>
        <dbReference type="ARBA" id="ARBA00023034"/>
    </source>
</evidence>
<evidence type="ECO:0000256" key="5">
    <source>
        <dbReference type="ARBA" id="ARBA00022692"/>
    </source>
</evidence>
<keyword evidence="12" id="KW-1185">Reference proteome</keyword>
<dbReference type="GO" id="GO:0016758">
    <property type="term" value="F:hexosyltransferase activity"/>
    <property type="evidence" value="ECO:0007669"/>
    <property type="project" value="InterPro"/>
</dbReference>
<dbReference type="InterPro" id="IPR002659">
    <property type="entry name" value="Glyco_trans_31"/>
</dbReference>
<dbReference type="OrthoDB" id="5964716at2759"/>
<dbReference type="PANTHER" id="PTHR11214:SF3">
    <property type="entry name" value="BETA-1,3-GALACTOSYLTRANSFERASE 6"/>
    <property type="match status" value="1"/>
</dbReference>
<comment type="subcellular location">
    <subcellularLocation>
        <location evidence="1 10">Golgi apparatus membrane</location>
        <topology evidence="1 10">Single-pass type II membrane protein</topology>
    </subcellularLocation>
</comment>
<reference evidence="11 12" key="1">
    <citation type="journal article" date="2014" name="Genome Biol. Evol.">
        <title>The genome of the myxosporean Thelohanellus kitauei shows adaptations to nutrient acquisition within its fish host.</title>
        <authorList>
            <person name="Yang Y."/>
            <person name="Xiong J."/>
            <person name="Zhou Z."/>
            <person name="Huo F."/>
            <person name="Miao W."/>
            <person name="Ran C."/>
            <person name="Liu Y."/>
            <person name="Zhang J."/>
            <person name="Feng J."/>
            <person name="Wang M."/>
            <person name="Wang M."/>
            <person name="Wang L."/>
            <person name="Yao B."/>
        </authorList>
    </citation>
    <scope>NUCLEOTIDE SEQUENCE [LARGE SCALE GENOMIC DNA]</scope>
    <source>
        <strain evidence="11">Wuqing</strain>
    </source>
</reference>
<dbReference type="AlphaFoldDB" id="A0A0C2MZE0"/>
<comment type="similarity">
    <text evidence="2 10">Belongs to the glycosyltransferase 31 family.</text>
</comment>
<evidence type="ECO:0000313" key="11">
    <source>
        <dbReference type="EMBL" id="KII72686.1"/>
    </source>
</evidence>
<dbReference type="Proteomes" id="UP000031668">
    <property type="component" value="Unassembled WGS sequence"/>
</dbReference>
<evidence type="ECO:0000256" key="9">
    <source>
        <dbReference type="ARBA" id="ARBA00023136"/>
    </source>
</evidence>
<evidence type="ECO:0000256" key="7">
    <source>
        <dbReference type="ARBA" id="ARBA00022989"/>
    </source>
</evidence>
<keyword evidence="7" id="KW-1133">Transmembrane helix</keyword>
<evidence type="ECO:0000313" key="12">
    <source>
        <dbReference type="Proteomes" id="UP000031668"/>
    </source>
</evidence>
<keyword evidence="8 10" id="KW-0333">Golgi apparatus</keyword>
<accession>A0A0C2MZE0</accession>
<dbReference type="EC" id="2.4.1.-" evidence="10"/>
<evidence type="ECO:0000256" key="2">
    <source>
        <dbReference type="ARBA" id="ARBA00008661"/>
    </source>
</evidence>
<evidence type="ECO:0000256" key="10">
    <source>
        <dbReference type="RuleBase" id="RU363063"/>
    </source>
</evidence>
<dbReference type="Pfam" id="PF01762">
    <property type="entry name" value="Galactosyl_T"/>
    <property type="match status" value="1"/>
</dbReference>
<sequence length="273" mass="32117">MSELYLLTTDKKDVEVVNFIISDPTHYLLRQDIRETYGKNHFGYKYSSSDTKSGNVSYCFLFSIGYRDDVALNQQVDYEAYINKDIIRVPILDEYRETAHKIIFTLYLLDRMDHSFEYALKSDDDIFLKINQIIPDLRKLGKKHVFIGHKIVGAIPIRDNTHKWFVGEDDYPSSIYSPYLKGSCYIMRRSIIKNVSIAHYNTTLIPMEDIHISYLVSGLGYELTNSPHYYHCLHFILCKNSYIVDVGRNLFRRNYIWKRIKEDHPTHSTGKDI</sequence>
<gene>
    <name evidence="11" type="ORF">RF11_15195</name>
</gene>
<proteinExistence type="inferred from homology"/>
<keyword evidence="5" id="KW-0812">Transmembrane</keyword>
<keyword evidence="9" id="KW-0472">Membrane</keyword>
<dbReference type="EMBL" id="JWZT01001146">
    <property type="protein sequence ID" value="KII72686.1"/>
    <property type="molecule type" value="Genomic_DNA"/>
</dbReference>
<dbReference type="OMA" id="VEWICTY"/>
<organism evidence="11 12">
    <name type="scientific">Thelohanellus kitauei</name>
    <name type="common">Myxosporean</name>
    <dbReference type="NCBI Taxonomy" id="669202"/>
    <lineage>
        <taxon>Eukaryota</taxon>
        <taxon>Metazoa</taxon>
        <taxon>Cnidaria</taxon>
        <taxon>Myxozoa</taxon>
        <taxon>Myxosporea</taxon>
        <taxon>Bivalvulida</taxon>
        <taxon>Platysporina</taxon>
        <taxon>Myxobolidae</taxon>
        <taxon>Thelohanellus</taxon>
    </lineage>
</organism>
<name>A0A0C2MZE0_THEKT</name>
<keyword evidence="4 11" id="KW-0808">Transferase</keyword>
<keyword evidence="6" id="KW-0735">Signal-anchor</keyword>
<evidence type="ECO:0000256" key="1">
    <source>
        <dbReference type="ARBA" id="ARBA00004323"/>
    </source>
</evidence>
<dbReference type="GO" id="GO:0006493">
    <property type="term" value="P:protein O-linked glycosylation"/>
    <property type="evidence" value="ECO:0007669"/>
    <property type="project" value="TreeGrafter"/>
</dbReference>
<evidence type="ECO:0000256" key="3">
    <source>
        <dbReference type="ARBA" id="ARBA00022676"/>
    </source>
</evidence>